<evidence type="ECO:0000256" key="2">
    <source>
        <dbReference type="ARBA" id="ARBA00022448"/>
    </source>
</evidence>
<dbReference type="RefSeq" id="WP_211466896.1">
    <property type="nucleotide sequence ID" value="NZ_JAGSXH010000024.1"/>
</dbReference>
<evidence type="ECO:0000256" key="6">
    <source>
        <dbReference type="ARBA" id="ARBA00023136"/>
    </source>
</evidence>
<dbReference type="GO" id="GO:0005886">
    <property type="term" value="C:plasma membrane"/>
    <property type="evidence" value="ECO:0007669"/>
    <property type="project" value="UniProtKB-SubCell"/>
</dbReference>
<comment type="subcellular location">
    <subcellularLocation>
        <location evidence="1 7">Cell membrane</location>
        <topology evidence="1 7">Multi-pass membrane protein</topology>
    </subcellularLocation>
</comment>
<feature type="transmembrane region" description="Helical" evidence="7">
    <location>
        <begin position="12"/>
        <end position="31"/>
    </location>
</feature>
<dbReference type="Pfam" id="PF00528">
    <property type="entry name" value="BPD_transp_1"/>
    <property type="match status" value="1"/>
</dbReference>
<accession>A0A8J7WP03</accession>
<name>A0A8J7WP03_9ACTN</name>
<keyword evidence="6 7" id="KW-0472">Membrane</keyword>
<dbReference type="PANTHER" id="PTHR43163:SF7">
    <property type="entry name" value="DIPEPTIDE-TRANSPORT INTEGRAL MEMBRANE PROTEIN ABC TRANSPORTER DPPB-RELATED"/>
    <property type="match status" value="1"/>
</dbReference>
<feature type="transmembrane region" description="Helical" evidence="7">
    <location>
        <begin position="103"/>
        <end position="124"/>
    </location>
</feature>
<feature type="transmembrane region" description="Helical" evidence="7">
    <location>
        <begin position="190"/>
        <end position="208"/>
    </location>
</feature>
<dbReference type="PANTHER" id="PTHR43163">
    <property type="entry name" value="DIPEPTIDE TRANSPORT SYSTEM PERMEASE PROTEIN DPPB-RELATED"/>
    <property type="match status" value="1"/>
</dbReference>
<evidence type="ECO:0000259" key="8">
    <source>
        <dbReference type="PROSITE" id="PS50928"/>
    </source>
</evidence>
<evidence type="ECO:0000313" key="10">
    <source>
        <dbReference type="Proteomes" id="UP000677913"/>
    </source>
</evidence>
<dbReference type="InterPro" id="IPR000515">
    <property type="entry name" value="MetI-like"/>
</dbReference>
<organism evidence="9 10">
    <name type="scientific">Actinocrinis puniceicyclus</name>
    <dbReference type="NCBI Taxonomy" id="977794"/>
    <lineage>
        <taxon>Bacteria</taxon>
        <taxon>Bacillati</taxon>
        <taxon>Actinomycetota</taxon>
        <taxon>Actinomycetes</taxon>
        <taxon>Catenulisporales</taxon>
        <taxon>Actinospicaceae</taxon>
        <taxon>Actinocrinis</taxon>
    </lineage>
</organism>
<comment type="similarity">
    <text evidence="7">Belongs to the binding-protein-dependent transport system permease family.</text>
</comment>
<comment type="caution">
    <text evidence="9">The sequence shown here is derived from an EMBL/GenBank/DDBJ whole genome shotgun (WGS) entry which is preliminary data.</text>
</comment>
<protein>
    <submittedName>
        <fullName evidence="9">ABC transporter permease</fullName>
    </submittedName>
</protein>
<proteinExistence type="inferred from homology"/>
<evidence type="ECO:0000256" key="1">
    <source>
        <dbReference type="ARBA" id="ARBA00004651"/>
    </source>
</evidence>
<feature type="transmembrane region" description="Helical" evidence="7">
    <location>
        <begin position="247"/>
        <end position="273"/>
    </location>
</feature>
<keyword evidence="3" id="KW-1003">Cell membrane</keyword>
<sequence length="325" mass="35345">MGAYLLRRLLNYVILTFVGASIAYLLAALALNPRSNYEGKHPTPPPAEITRMLTEKNLNPDTDVLVRYGHWLDGLAHGDFGTEVQGGSVGQDLARRVGVSTRLLLFATIIGAVGGVLVGAWNAVRQYRASDQLSALASFLIISTPVFALAILLKALAVWFNNASGTSFFQYDNEYDATITAFWPQLLSRAQHLVLPTITLVLGEIAIISRYQRSTMLDVLGSDFLRTARAKGLTRRKAIYKHGLRTAIIPVMTLLVYNTVLLFTGATFTETIFDWNGMGQWVVTSIQGNDTNAVAAVSLFVAGLVLVAGVLSELAYAALDPRVRA</sequence>
<keyword evidence="10" id="KW-1185">Reference proteome</keyword>
<keyword evidence="2 7" id="KW-0813">Transport</keyword>
<gene>
    <name evidence="9" type="ORF">KGA66_09675</name>
</gene>
<dbReference type="SUPFAM" id="SSF161098">
    <property type="entry name" value="MetI-like"/>
    <property type="match status" value="1"/>
</dbReference>
<evidence type="ECO:0000256" key="7">
    <source>
        <dbReference type="RuleBase" id="RU363032"/>
    </source>
</evidence>
<evidence type="ECO:0000256" key="3">
    <source>
        <dbReference type="ARBA" id="ARBA00022475"/>
    </source>
</evidence>
<reference evidence="9" key="1">
    <citation type="submission" date="2021-04" db="EMBL/GenBank/DDBJ databases">
        <title>Genome based classification of Actinospica acidithermotolerans sp. nov., an actinobacterium isolated from an Indonesian hot spring.</title>
        <authorList>
            <person name="Kusuma A.B."/>
            <person name="Putra K.E."/>
            <person name="Nafisah S."/>
            <person name="Loh J."/>
            <person name="Nouioui I."/>
            <person name="Goodfellow M."/>
        </authorList>
    </citation>
    <scope>NUCLEOTIDE SEQUENCE</scope>
    <source>
        <strain evidence="9">DSM 45618</strain>
    </source>
</reference>
<dbReference type="GO" id="GO:0055085">
    <property type="term" value="P:transmembrane transport"/>
    <property type="evidence" value="ECO:0007669"/>
    <property type="project" value="InterPro"/>
</dbReference>
<evidence type="ECO:0000256" key="4">
    <source>
        <dbReference type="ARBA" id="ARBA00022692"/>
    </source>
</evidence>
<dbReference type="EMBL" id="JAGSXH010000024">
    <property type="protein sequence ID" value="MBS2963314.1"/>
    <property type="molecule type" value="Genomic_DNA"/>
</dbReference>
<feature type="domain" description="ABC transmembrane type-1" evidence="8">
    <location>
        <begin position="97"/>
        <end position="312"/>
    </location>
</feature>
<feature type="transmembrane region" description="Helical" evidence="7">
    <location>
        <begin position="293"/>
        <end position="319"/>
    </location>
</feature>
<dbReference type="InterPro" id="IPR035906">
    <property type="entry name" value="MetI-like_sf"/>
</dbReference>
<dbReference type="PROSITE" id="PS50928">
    <property type="entry name" value="ABC_TM1"/>
    <property type="match status" value="1"/>
</dbReference>
<dbReference type="AlphaFoldDB" id="A0A8J7WP03"/>
<keyword evidence="5 7" id="KW-1133">Transmembrane helix</keyword>
<dbReference type="Gene3D" id="1.10.3720.10">
    <property type="entry name" value="MetI-like"/>
    <property type="match status" value="1"/>
</dbReference>
<dbReference type="Proteomes" id="UP000677913">
    <property type="component" value="Unassembled WGS sequence"/>
</dbReference>
<keyword evidence="4 7" id="KW-0812">Transmembrane</keyword>
<feature type="transmembrane region" description="Helical" evidence="7">
    <location>
        <begin position="136"/>
        <end position="160"/>
    </location>
</feature>
<evidence type="ECO:0000313" key="9">
    <source>
        <dbReference type="EMBL" id="MBS2963314.1"/>
    </source>
</evidence>
<dbReference type="CDD" id="cd06261">
    <property type="entry name" value="TM_PBP2"/>
    <property type="match status" value="1"/>
</dbReference>
<evidence type="ECO:0000256" key="5">
    <source>
        <dbReference type="ARBA" id="ARBA00022989"/>
    </source>
</evidence>